<evidence type="ECO:0000313" key="2">
    <source>
        <dbReference type="Proteomes" id="UP000036932"/>
    </source>
</evidence>
<name>A0A0M1P4V0_9BACL</name>
<dbReference type="AlphaFoldDB" id="A0A0M1P4V0"/>
<dbReference type="EMBL" id="LIUT01000001">
    <property type="protein sequence ID" value="KOR89069.1"/>
    <property type="molecule type" value="Genomic_DNA"/>
</dbReference>
<reference evidence="2" key="1">
    <citation type="submission" date="2015-08" db="EMBL/GenBank/DDBJ databases">
        <title>Genome sequencing project for genomic taxonomy and phylogenomics of Bacillus-like bacteria.</title>
        <authorList>
            <person name="Liu B."/>
            <person name="Wang J."/>
            <person name="Zhu Y."/>
            <person name="Liu G."/>
            <person name="Chen Q."/>
            <person name="Chen Z."/>
            <person name="Lan J."/>
            <person name="Che J."/>
            <person name="Ge C."/>
            <person name="Shi H."/>
            <person name="Pan Z."/>
            <person name="Liu X."/>
        </authorList>
    </citation>
    <scope>NUCLEOTIDE SEQUENCE [LARGE SCALE GENOMIC DNA]</scope>
    <source>
        <strain evidence="2">FJAT-22460</strain>
    </source>
</reference>
<dbReference type="RefSeq" id="WP_054402117.1">
    <property type="nucleotide sequence ID" value="NZ_LIUT01000001.1"/>
</dbReference>
<protein>
    <submittedName>
        <fullName evidence="1">Uncharacterized protein</fullName>
    </submittedName>
</protein>
<dbReference type="OrthoDB" id="2628549at2"/>
<accession>A0A0M1P4V0</accession>
<comment type="caution">
    <text evidence="1">The sequence shown here is derived from an EMBL/GenBank/DDBJ whole genome shotgun (WGS) entry which is preliminary data.</text>
</comment>
<sequence>MRTILIISVILHIFGVVLVSNHYIADHKKHAVGDSSSYRTFIHGLEYFSQFIGELDDKHMKEENLNLLINADERLDLAQRSMIEFEHSMSSTDLDMSGVEVILTSVEELMFNEMSTYALNNNKTSRFTVMQSSINHLLEKLPENYDAHHKKEFILLINSIH</sequence>
<organism evidence="1 2">
    <name type="scientific">Paenibacillus solani</name>
    <dbReference type="NCBI Taxonomy" id="1705565"/>
    <lineage>
        <taxon>Bacteria</taxon>
        <taxon>Bacillati</taxon>
        <taxon>Bacillota</taxon>
        <taxon>Bacilli</taxon>
        <taxon>Bacillales</taxon>
        <taxon>Paenibacillaceae</taxon>
        <taxon>Paenibacillus</taxon>
    </lineage>
</organism>
<keyword evidence="2" id="KW-1185">Reference proteome</keyword>
<dbReference type="PATRIC" id="fig|1705565.3.peg.3475"/>
<gene>
    <name evidence="1" type="ORF">AM231_07750</name>
</gene>
<evidence type="ECO:0000313" key="1">
    <source>
        <dbReference type="EMBL" id="KOR89069.1"/>
    </source>
</evidence>
<proteinExistence type="predicted"/>
<dbReference type="Proteomes" id="UP000036932">
    <property type="component" value="Unassembled WGS sequence"/>
</dbReference>